<dbReference type="InterPro" id="IPR008988">
    <property type="entry name" value="Transcriptional_repressor_C"/>
</dbReference>
<evidence type="ECO:0000256" key="1">
    <source>
        <dbReference type="ARBA" id="ARBA00023004"/>
    </source>
</evidence>
<dbReference type="KEGG" id="emo:DM558_14845"/>
<keyword evidence="4" id="KW-1185">Reference proteome</keyword>
<dbReference type="Gene3D" id="2.30.30.90">
    <property type="match status" value="1"/>
</dbReference>
<dbReference type="RefSeq" id="WP_109703805.1">
    <property type="nucleotide sequence ID" value="NZ_CP029822.1"/>
</dbReference>
<protein>
    <submittedName>
        <fullName evidence="3">Ferrous iron transport protein A</fullName>
    </submittedName>
</protein>
<evidence type="ECO:0000259" key="2">
    <source>
        <dbReference type="SMART" id="SM00899"/>
    </source>
</evidence>
<organism evidence="3 4">
    <name type="scientific">Entomomonas moraniae</name>
    <dbReference type="NCBI Taxonomy" id="2213226"/>
    <lineage>
        <taxon>Bacteria</taxon>
        <taxon>Pseudomonadati</taxon>
        <taxon>Pseudomonadota</taxon>
        <taxon>Gammaproteobacteria</taxon>
        <taxon>Pseudomonadales</taxon>
        <taxon>Pseudomonadaceae</taxon>
        <taxon>Entomomonas</taxon>
    </lineage>
</organism>
<accession>A0A3Q9JKV2</accession>
<dbReference type="SMART" id="SM00899">
    <property type="entry name" value="FeoA"/>
    <property type="match status" value="1"/>
</dbReference>
<keyword evidence="1" id="KW-0408">Iron</keyword>
<evidence type="ECO:0000313" key="3">
    <source>
        <dbReference type="EMBL" id="AZS51966.1"/>
    </source>
</evidence>
<dbReference type="EMBL" id="CP029822">
    <property type="protein sequence ID" value="AZS51966.1"/>
    <property type="molecule type" value="Genomic_DNA"/>
</dbReference>
<dbReference type="Proteomes" id="UP000273143">
    <property type="component" value="Chromosome"/>
</dbReference>
<sequence length="80" mass="8532">MSSHVNVQIPLPLAPRNQKLQVVNVTGRTETVKKLSSMGIMPNTMVEILQSADGNLIIGVGNSRIAIASSLAQKIIVQPN</sequence>
<evidence type="ECO:0000313" key="4">
    <source>
        <dbReference type="Proteomes" id="UP000273143"/>
    </source>
</evidence>
<dbReference type="InterPro" id="IPR053184">
    <property type="entry name" value="FeoA-like"/>
</dbReference>
<name>A0A3Q9JKV2_9GAMM</name>
<proteinExistence type="predicted"/>
<feature type="domain" description="Ferrous iron transporter FeoA-like" evidence="2">
    <location>
        <begin position="9"/>
        <end position="79"/>
    </location>
</feature>
<dbReference type="InterPro" id="IPR038157">
    <property type="entry name" value="FeoA_core_dom"/>
</dbReference>
<dbReference type="Pfam" id="PF04023">
    <property type="entry name" value="FeoA"/>
    <property type="match status" value="1"/>
</dbReference>
<dbReference type="InterPro" id="IPR007167">
    <property type="entry name" value="Fe-transptr_FeoA-like"/>
</dbReference>
<dbReference type="AlphaFoldDB" id="A0A3Q9JKV2"/>
<dbReference type="GO" id="GO:0046914">
    <property type="term" value="F:transition metal ion binding"/>
    <property type="evidence" value="ECO:0007669"/>
    <property type="project" value="InterPro"/>
</dbReference>
<reference evidence="4" key="1">
    <citation type="submission" date="2018-06" db="EMBL/GenBank/DDBJ databases">
        <title>Complete genome of Pseudomonas insecticola strain QZS01.</title>
        <authorList>
            <person name="Wang J."/>
            <person name="Su Q."/>
        </authorList>
    </citation>
    <scope>NUCLEOTIDE SEQUENCE [LARGE SCALE GENOMIC DNA]</scope>
    <source>
        <strain evidence="4">QZS01</strain>
    </source>
</reference>
<dbReference type="SUPFAM" id="SSF50037">
    <property type="entry name" value="C-terminal domain of transcriptional repressors"/>
    <property type="match status" value="1"/>
</dbReference>
<dbReference type="PANTHER" id="PTHR43151">
    <property type="entry name" value="FEOA FAMILY PROTEIN"/>
    <property type="match status" value="1"/>
</dbReference>
<dbReference type="PANTHER" id="PTHR43151:SF1">
    <property type="entry name" value="SSR2333 PROTEIN"/>
    <property type="match status" value="1"/>
</dbReference>
<gene>
    <name evidence="3" type="ORF">DM558_14845</name>
</gene>